<protein>
    <submittedName>
        <fullName evidence="1">Uncharacterized protein</fullName>
    </submittedName>
</protein>
<reference evidence="1 2" key="1">
    <citation type="submission" date="2024-01" db="EMBL/GenBank/DDBJ databases">
        <title>Genome assemblies of Stephania.</title>
        <authorList>
            <person name="Yang L."/>
        </authorList>
    </citation>
    <scope>NUCLEOTIDE SEQUENCE [LARGE SCALE GENOMIC DNA]</scope>
    <source>
        <strain evidence="1">YNDBR</strain>
        <tissue evidence="1">Leaf</tissue>
    </source>
</reference>
<dbReference type="InterPro" id="IPR036317">
    <property type="entry name" value="Cullin_homology_sf"/>
</dbReference>
<keyword evidence="2" id="KW-1185">Reference proteome</keyword>
<dbReference type="SUPFAM" id="SSF75632">
    <property type="entry name" value="Cullin homology domain"/>
    <property type="match status" value="1"/>
</dbReference>
<sequence length="442" mass="50855">MLSAKVGASTIAVSGRRICRRWCQLSSLPVQPPPLVAAIRCRVGNQGRLPWPFAVGGYAAPAAVHRSSSLPWNAIGLLLPRPSAVAGYVALAAVHHSSSCLQPLAVQPPPSFKDIFQKHLDWEVLPLMLEKQREPLLRDTLQRWSNHKKWLKTAWKKRRNGSISTCIQAAKKSYWGTERVAVGICNPTLRNEHPRLHALLRDEKEEDLIKMYWIFYRIPQGLDTIANIFKKVFWKTVIGLHDKHLGYVTKYFKNNILFREIFLGKAFQVAGKGVCIIFIAKMLAAYCHDILKRGREELVIETVEKTLKKASISKMWYAHRLLYIMKSEKMIQKKSMIAELSSHYGILFRAMMENMKAVLTLAKNMQINFEEYLTLNPQKQSKQYLRQKRTTRTLSKESYGIWRLSRLFYWLIVRLIVRLSAFVSSSSQRVALSMIIQLQHAL</sequence>
<proteinExistence type="predicted"/>
<dbReference type="PANTHER" id="PTHR11932">
    <property type="entry name" value="CULLIN"/>
    <property type="match status" value="1"/>
</dbReference>
<dbReference type="SUPFAM" id="SSF74788">
    <property type="entry name" value="Cullin repeat-like"/>
    <property type="match status" value="1"/>
</dbReference>
<dbReference type="Gene3D" id="6.10.280.240">
    <property type="match status" value="1"/>
</dbReference>
<dbReference type="AlphaFoldDB" id="A0AAP0I346"/>
<name>A0AAP0I346_9MAGN</name>
<evidence type="ECO:0000313" key="2">
    <source>
        <dbReference type="Proteomes" id="UP001420932"/>
    </source>
</evidence>
<dbReference type="InterPro" id="IPR045093">
    <property type="entry name" value="Cullin"/>
</dbReference>
<organism evidence="1 2">
    <name type="scientific">Stephania yunnanensis</name>
    <dbReference type="NCBI Taxonomy" id="152371"/>
    <lineage>
        <taxon>Eukaryota</taxon>
        <taxon>Viridiplantae</taxon>
        <taxon>Streptophyta</taxon>
        <taxon>Embryophyta</taxon>
        <taxon>Tracheophyta</taxon>
        <taxon>Spermatophyta</taxon>
        <taxon>Magnoliopsida</taxon>
        <taxon>Ranunculales</taxon>
        <taxon>Menispermaceae</taxon>
        <taxon>Menispermoideae</taxon>
        <taxon>Cissampelideae</taxon>
        <taxon>Stephania</taxon>
    </lineage>
</organism>
<gene>
    <name evidence="1" type="ORF">Syun_023007</name>
</gene>
<comment type="caution">
    <text evidence="1">The sequence shown here is derived from an EMBL/GenBank/DDBJ whole genome shotgun (WGS) entry which is preliminary data.</text>
</comment>
<evidence type="ECO:0000313" key="1">
    <source>
        <dbReference type="EMBL" id="KAK9106996.1"/>
    </source>
</evidence>
<dbReference type="Proteomes" id="UP001420932">
    <property type="component" value="Unassembled WGS sequence"/>
</dbReference>
<accession>A0AAP0I346</accession>
<dbReference type="EMBL" id="JBBNAF010000010">
    <property type="protein sequence ID" value="KAK9106996.1"/>
    <property type="molecule type" value="Genomic_DNA"/>
</dbReference>
<dbReference type="InterPro" id="IPR016159">
    <property type="entry name" value="Cullin_repeat-like_dom_sf"/>
</dbReference>